<evidence type="ECO:0000256" key="12">
    <source>
        <dbReference type="SAM" id="SignalP"/>
    </source>
</evidence>
<feature type="domain" description="Peptidase S53" evidence="13">
    <location>
        <begin position="203"/>
        <end position="559"/>
    </location>
</feature>
<comment type="function">
    <text evidence="2">Secreted tripeptidyl-peptidase which degrades proteins at acidic pHs and is involved in virulence.</text>
</comment>
<dbReference type="OrthoDB" id="409122at2759"/>
<keyword evidence="8 11" id="KW-0720">Serine protease</keyword>
<evidence type="ECO:0000256" key="11">
    <source>
        <dbReference type="PROSITE-ProRule" id="PRU01032"/>
    </source>
</evidence>
<dbReference type="GO" id="GO:0004252">
    <property type="term" value="F:serine-type endopeptidase activity"/>
    <property type="evidence" value="ECO:0007669"/>
    <property type="project" value="UniProtKB-UniRule"/>
</dbReference>
<keyword evidence="9 11" id="KW-0106">Calcium</keyword>
<comment type="cofactor">
    <cofactor evidence="11">
        <name>Ca(2+)</name>
        <dbReference type="ChEBI" id="CHEBI:29108"/>
    </cofactor>
    <text evidence="11">Binds 1 Ca(2+) ion per subunit.</text>
</comment>
<keyword evidence="10" id="KW-0865">Zymogen</keyword>
<name>A0A5C2RUP4_9APHY</name>
<feature type="chain" id="PRO_5022809121" description="tripeptidyl-peptidase II" evidence="12">
    <location>
        <begin position="21"/>
        <end position="559"/>
    </location>
</feature>
<dbReference type="GO" id="GO:0046872">
    <property type="term" value="F:metal ion binding"/>
    <property type="evidence" value="ECO:0007669"/>
    <property type="project" value="UniProtKB-UniRule"/>
</dbReference>
<dbReference type="CDD" id="cd11377">
    <property type="entry name" value="Pro-peptidase_S53"/>
    <property type="match status" value="1"/>
</dbReference>
<feature type="signal peptide" evidence="12">
    <location>
        <begin position="1"/>
        <end position="20"/>
    </location>
</feature>
<feature type="active site" description="Charge relay system" evidence="11">
    <location>
        <position position="276"/>
    </location>
</feature>
<evidence type="ECO:0000256" key="3">
    <source>
        <dbReference type="ARBA" id="ARBA00004239"/>
    </source>
</evidence>
<evidence type="ECO:0000256" key="8">
    <source>
        <dbReference type="ARBA" id="ARBA00022825"/>
    </source>
</evidence>
<protein>
    <recommendedName>
        <fullName evidence="4">tripeptidyl-peptidase II</fullName>
        <ecNumber evidence="4">3.4.14.10</ecNumber>
    </recommendedName>
</protein>
<dbReference type="SMART" id="SM00944">
    <property type="entry name" value="Pro-kuma_activ"/>
    <property type="match status" value="1"/>
</dbReference>
<feature type="active site" description="Charge relay system" evidence="11">
    <location>
        <position position="476"/>
    </location>
</feature>
<dbReference type="InterPro" id="IPR000209">
    <property type="entry name" value="Peptidase_S8/S53_dom"/>
</dbReference>
<evidence type="ECO:0000256" key="7">
    <source>
        <dbReference type="ARBA" id="ARBA00022801"/>
    </source>
</evidence>
<accession>A0A5C2RUP4</accession>
<dbReference type="AlphaFoldDB" id="A0A5C2RUP4"/>
<dbReference type="Proteomes" id="UP000313359">
    <property type="component" value="Unassembled WGS sequence"/>
</dbReference>
<dbReference type="PROSITE" id="PS51695">
    <property type="entry name" value="SEDOLISIN"/>
    <property type="match status" value="1"/>
</dbReference>
<keyword evidence="6 11" id="KW-0479">Metal-binding</keyword>
<dbReference type="EC" id="3.4.14.10" evidence="4"/>
<evidence type="ECO:0000256" key="10">
    <source>
        <dbReference type="ARBA" id="ARBA00023145"/>
    </source>
</evidence>
<gene>
    <name evidence="14" type="ORF">L227DRAFT_534903</name>
</gene>
<feature type="binding site" evidence="11">
    <location>
        <position position="537"/>
    </location>
    <ligand>
        <name>Ca(2+)</name>
        <dbReference type="ChEBI" id="CHEBI:29108"/>
    </ligand>
</feature>
<evidence type="ECO:0000256" key="9">
    <source>
        <dbReference type="ARBA" id="ARBA00022837"/>
    </source>
</evidence>
<evidence type="ECO:0000256" key="5">
    <source>
        <dbReference type="ARBA" id="ARBA00022670"/>
    </source>
</evidence>
<dbReference type="SUPFAM" id="SSF54897">
    <property type="entry name" value="Protease propeptides/inhibitors"/>
    <property type="match status" value="1"/>
</dbReference>
<keyword evidence="7 11" id="KW-0378">Hydrolase</keyword>
<dbReference type="PANTHER" id="PTHR14218:SF15">
    <property type="entry name" value="TRIPEPTIDYL-PEPTIDASE 1"/>
    <property type="match status" value="1"/>
</dbReference>
<dbReference type="Pfam" id="PF09286">
    <property type="entry name" value="Pro-kuma_activ"/>
    <property type="match status" value="1"/>
</dbReference>
<dbReference type="CDD" id="cd04056">
    <property type="entry name" value="Peptidases_S53"/>
    <property type="match status" value="1"/>
</dbReference>
<feature type="binding site" evidence="11">
    <location>
        <position position="518"/>
    </location>
    <ligand>
        <name>Ca(2+)</name>
        <dbReference type="ChEBI" id="CHEBI:29108"/>
    </ligand>
</feature>
<proteinExistence type="predicted"/>
<comment type="catalytic activity">
    <reaction evidence="1">
        <text>Release of an N-terminal tripeptide from a polypeptide.</text>
        <dbReference type="EC" id="3.4.14.10"/>
    </reaction>
</comment>
<dbReference type="EMBL" id="ML122308">
    <property type="protein sequence ID" value="RPD54237.1"/>
    <property type="molecule type" value="Genomic_DNA"/>
</dbReference>
<dbReference type="GO" id="GO:0008240">
    <property type="term" value="F:tripeptidyl-peptidase activity"/>
    <property type="evidence" value="ECO:0007669"/>
    <property type="project" value="UniProtKB-EC"/>
</dbReference>
<feature type="binding site" evidence="11">
    <location>
        <position position="539"/>
    </location>
    <ligand>
        <name>Ca(2+)</name>
        <dbReference type="ChEBI" id="CHEBI:29108"/>
    </ligand>
</feature>
<sequence length="559" mass="59103">MIVPLFLALSIVTLPLAVHGRQTTVIPKSNFIPLHPAVPSSSLQLTLVLPPTNIDGLHAALYDVSDPKSPNYGKHLSKAEVEAFVAPKPDSVKAVTDWLTQHNIHAQVASPSGDMLRINIPVSEANDLLEANFTEFKDQNTGLTLTRTLSVSIPDEVAPHLQYIYPTTQFIVPLKPHNPAFEVVTPPPKMKTKRQGVDICAIDVVPQCLEDYYHFPSAPATATDNSIGVSAYLNEIATEDDLDIFFLAWRPDVTTTPEFNVVSVDGGVTSGVGTGEASLDIQYTVGVATGVPTTLYSVGDAGGQGFIDLVNFLLGLDELPLVLSTSYGFNESDFFGAEDFANTFCNAYAQLGARGTSVFFCSGDNGVYSFSFDSACDATTFGPTFPSTCPFLTSVGATTGFNGPEVVANFSGGGFSNIFSRPDYQSTVVSGYLDALGSTNAGLFNRTGRAFPDVSAQGVNYVTRINGTFWLSDGTSASTPVWASVVALLNDARLNAGKAPLGFINPLLYSQGAAALNDVTNGSNAGCGKQGFPAMEGWDPATGLGSPDYDKLLALVIGL</sequence>
<keyword evidence="5 11" id="KW-0645">Protease</keyword>
<dbReference type="InterPro" id="IPR030400">
    <property type="entry name" value="Sedolisin_dom"/>
</dbReference>
<dbReference type="GO" id="GO:0006508">
    <property type="term" value="P:proteolysis"/>
    <property type="evidence" value="ECO:0007669"/>
    <property type="project" value="UniProtKB-KW"/>
</dbReference>
<dbReference type="InterPro" id="IPR036852">
    <property type="entry name" value="Peptidase_S8/S53_dom_sf"/>
</dbReference>
<evidence type="ECO:0000256" key="6">
    <source>
        <dbReference type="ARBA" id="ARBA00022723"/>
    </source>
</evidence>
<reference evidence="14" key="1">
    <citation type="journal article" date="2018" name="Genome Biol. Evol.">
        <title>Genomics and development of Lentinus tigrinus, a white-rot wood-decaying mushroom with dimorphic fruiting bodies.</title>
        <authorList>
            <person name="Wu B."/>
            <person name="Xu Z."/>
            <person name="Knudson A."/>
            <person name="Carlson A."/>
            <person name="Chen N."/>
            <person name="Kovaka S."/>
            <person name="LaButti K."/>
            <person name="Lipzen A."/>
            <person name="Pennachio C."/>
            <person name="Riley R."/>
            <person name="Schakwitz W."/>
            <person name="Umezawa K."/>
            <person name="Ohm R.A."/>
            <person name="Grigoriev I.V."/>
            <person name="Nagy L.G."/>
            <person name="Gibbons J."/>
            <person name="Hibbett D."/>
        </authorList>
    </citation>
    <scope>NUCLEOTIDE SEQUENCE [LARGE SCALE GENOMIC DNA]</scope>
    <source>
        <strain evidence="14">ALCF2SS1-6</strain>
    </source>
</reference>
<feature type="binding site" evidence="11">
    <location>
        <position position="519"/>
    </location>
    <ligand>
        <name>Ca(2+)</name>
        <dbReference type="ChEBI" id="CHEBI:29108"/>
    </ligand>
</feature>
<dbReference type="PANTHER" id="PTHR14218">
    <property type="entry name" value="PROTEASE S8 TRIPEPTIDYL PEPTIDASE I CLN2"/>
    <property type="match status" value="1"/>
</dbReference>
<dbReference type="GO" id="GO:0005576">
    <property type="term" value="C:extracellular region"/>
    <property type="evidence" value="ECO:0007669"/>
    <property type="project" value="UniProtKB-SubCell"/>
</dbReference>
<dbReference type="STRING" id="1328759.A0A5C2RUP4"/>
<evidence type="ECO:0000313" key="15">
    <source>
        <dbReference type="Proteomes" id="UP000313359"/>
    </source>
</evidence>
<organism evidence="14 15">
    <name type="scientific">Lentinus tigrinus ALCF2SS1-6</name>
    <dbReference type="NCBI Taxonomy" id="1328759"/>
    <lineage>
        <taxon>Eukaryota</taxon>
        <taxon>Fungi</taxon>
        <taxon>Dikarya</taxon>
        <taxon>Basidiomycota</taxon>
        <taxon>Agaricomycotina</taxon>
        <taxon>Agaricomycetes</taxon>
        <taxon>Polyporales</taxon>
        <taxon>Polyporaceae</taxon>
        <taxon>Lentinus</taxon>
    </lineage>
</organism>
<dbReference type="InterPro" id="IPR015366">
    <property type="entry name" value="S53_propep"/>
</dbReference>
<evidence type="ECO:0000256" key="4">
    <source>
        <dbReference type="ARBA" id="ARBA00012462"/>
    </source>
</evidence>
<evidence type="ECO:0000313" key="14">
    <source>
        <dbReference type="EMBL" id="RPD54237.1"/>
    </source>
</evidence>
<dbReference type="InterPro" id="IPR050819">
    <property type="entry name" value="Tripeptidyl-peptidase_I"/>
</dbReference>
<dbReference type="SUPFAM" id="SSF52743">
    <property type="entry name" value="Subtilisin-like"/>
    <property type="match status" value="1"/>
</dbReference>
<dbReference type="Gene3D" id="3.40.50.200">
    <property type="entry name" value="Peptidase S8/S53 domain"/>
    <property type="match status" value="1"/>
</dbReference>
<dbReference type="Pfam" id="PF00082">
    <property type="entry name" value="Peptidase_S8"/>
    <property type="match status" value="1"/>
</dbReference>
<evidence type="ECO:0000259" key="13">
    <source>
        <dbReference type="PROSITE" id="PS51695"/>
    </source>
</evidence>
<keyword evidence="15" id="KW-1185">Reference proteome</keyword>
<feature type="active site" description="Charge relay system" evidence="11">
    <location>
        <position position="280"/>
    </location>
</feature>
<keyword evidence="12" id="KW-0732">Signal</keyword>
<evidence type="ECO:0000256" key="2">
    <source>
        <dbReference type="ARBA" id="ARBA00002451"/>
    </source>
</evidence>
<evidence type="ECO:0000256" key="1">
    <source>
        <dbReference type="ARBA" id="ARBA00001910"/>
    </source>
</evidence>
<comment type="subcellular location">
    <subcellularLocation>
        <location evidence="3">Secreted</location>
        <location evidence="3">Extracellular space</location>
    </subcellularLocation>
</comment>